<evidence type="ECO:0000256" key="1">
    <source>
        <dbReference type="ARBA" id="ARBA00002489"/>
    </source>
</evidence>
<comment type="similarity">
    <text evidence="2 7">Belongs to the DLT1 family.</text>
</comment>
<accession>A0A8H5AYH6</accession>
<organism evidence="8 9">
    <name type="scientific">Psilocybe cf. subviscida</name>
    <dbReference type="NCBI Taxonomy" id="2480587"/>
    <lineage>
        <taxon>Eukaryota</taxon>
        <taxon>Fungi</taxon>
        <taxon>Dikarya</taxon>
        <taxon>Basidiomycota</taxon>
        <taxon>Agaricomycotina</taxon>
        <taxon>Agaricomycetes</taxon>
        <taxon>Agaricomycetidae</taxon>
        <taxon>Agaricales</taxon>
        <taxon>Agaricineae</taxon>
        <taxon>Strophariaceae</taxon>
        <taxon>Psilocybe</taxon>
    </lineage>
</organism>
<keyword evidence="6 7" id="KW-0472">Membrane</keyword>
<dbReference type="PANTHER" id="PTHR40021:SF1">
    <property type="entry name" value="DEFECT AT LOW TEMPERATURE PROTEIN 1"/>
    <property type="match status" value="1"/>
</dbReference>
<evidence type="ECO:0000256" key="7">
    <source>
        <dbReference type="RuleBase" id="RU367100"/>
    </source>
</evidence>
<evidence type="ECO:0000256" key="2">
    <source>
        <dbReference type="ARBA" id="ARBA00005550"/>
    </source>
</evidence>
<keyword evidence="9" id="KW-1185">Reference proteome</keyword>
<dbReference type="AlphaFoldDB" id="A0A8H5AYH6"/>
<proteinExistence type="inferred from homology"/>
<evidence type="ECO:0000256" key="4">
    <source>
        <dbReference type="ARBA" id="ARBA00022692"/>
    </source>
</evidence>
<protein>
    <recommendedName>
        <fullName evidence="3 7">Defect at low temperature protein 1</fullName>
    </recommendedName>
</protein>
<feature type="transmembrane region" description="Helical" evidence="7">
    <location>
        <begin position="50"/>
        <end position="71"/>
    </location>
</feature>
<keyword evidence="4 7" id="KW-0812">Transmembrane</keyword>
<dbReference type="OrthoDB" id="337038at2759"/>
<dbReference type="GO" id="GO:0016020">
    <property type="term" value="C:membrane"/>
    <property type="evidence" value="ECO:0007669"/>
    <property type="project" value="UniProtKB-SubCell"/>
</dbReference>
<dbReference type="InterPro" id="IPR038869">
    <property type="entry name" value="DLT1"/>
</dbReference>
<gene>
    <name evidence="7" type="primary">DLT1</name>
    <name evidence="8" type="ORF">D9619_003031</name>
</gene>
<dbReference type="EMBL" id="JAACJJ010000056">
    <property type="protein sequence ID" value="KAF5313275.1"/>
    <property type="molecule type" value="Genomic_DNA"/>
</dbReference>
<sequence>MLSTGAQRTISEAAYVFLILVTVILTGLSCAGIISQAVRTSPTRSWARNFNALMVGGSYVVLLAVSLLFCVKRRVAVRLKLRGISKTYRTINRDDLPKKVHKYVVQEYIRACLVSYESLPRNVFHEGWGRPGTAYSGISFRRTLLDTIRRIGLVSMSTNPELLHESYLGLTHHSFTFSDELARVVIPHTPRLKPHARMLHHFRFLLPLLPKDEDGMTPLHYYDSAIQLARNSGTPLTEEEFETGMEAAYQIDQSLNECRLEMLESDSQTQFGINDSPHK</sequence>
<comment type="caution">
    <text evidence="8">The sequence shown here is derived from an EMBL/GenBank/DDBJ whole genome shotgun (WGS) entry which is preliminary data.</text>
</comment>
<evidence type="ECO:0000313" key="8">
    <source>
        <dbReference type="EMBL" id="KAF5313275.1"/>
    </source>
</evidence>
<name>A0A8H5AYH6_9AGAR</name>
<comment type="subcellular location">
    <subcellularLocation>
        <location evidence="7">Membrane</location>
        <topology evidence="7">Multi-pass membrane protein</topology>
    </subcellularLocation>
</comment>
<dbReference type="PANTHER" id="PTHR40021">
    <property type="entry name" value="DEFECT AT LOW TEMPERATURE PROTEIN 1"/>
    <property type="match status" value="1"/>
</dbReference>
<evidence type="ECO:0000256" key="5">
    <source>
        <dbReference type="ARBA" id="ARBA00022989"/>
    </source>
</evidence>
<evidence type="ECO:0000313" key="9">
    <source>
        <dbReference type="Proteomes" id="UP000567179"/>
    </source>
</evidence>
<feature type="transmembrane region" description="Helical" evidence="7">
    <location>
        <begin position="12"/>
        <end position="38"/>
    </location>
</feature>
<reference evidence="8 9" key="1">
    <citation type="journal article" date="2020" name="ISME J.">
        <title>Uncovering the hidden diversity of litter-decomposition mechanisms in mushroom-forming fungi.</title>
        <authorList>
            <person name="Floudas D."/>
            <person name="Bentzer J."/>
            <person name="Ahren D."/>
            <person name="Johansson T."/>
            <person name="Persson P."/>
            <person name="Tunlid A."/>
        </authorList>
    </citation>
    <scope>NUCLEOTIDE SEQUENCE [LARGE SCALE GENOMIC DNA]</scope>
    <source>
        <strain evidence="8 9">CBS 101986</strain>
    </source>
</reference>
<evidence type="ECO:0000256" key="6">
    <source>
        <dbReference type="ARBA" id="ARBA00023136"/>
    </source>
</evidence>
<evidence type="ECO:0000256" key="3">
    <source>
        <dbReference type="ARBA" id="ARBA00021353"/>
    </source>
</evidence>
<dbReference type="Proteomes" id="UP000567179">
    <property type="component" value="Unassembled WGS sequence"/>
</dbReference>
<comment type="function">
    <text evidence="1 7">Required for growth under high-pressure and low-temperature conditions.</text>
</comment>
<keyword evidence="5 7" id="KW-1133">Transmembrane helix</keyword>